<dbReference type="PANTHER" id="PTHR42760">
    <property type="entry name" value="SHORT-CHAIN DEHYDROGENASES/REDUCTASES FAMILY MEMBER"/>
    <property type="match status" value="1"/>
</dbReference>
<comment type="caution">
    <text evidence="3">The sequence shown here is derived from an EMBL/GenBank/DDBJ whole genome shotgun (WGS) entry which is preliminary data.</text>
</comment>
<dbReference type="AlphaFoldDB" id="A0A7X0FN81"/>
<dbReference type="GO" id="GO:0048038">
    <property type="term" value="F:quinone binding"/>
    <property type="evidence" value="ECO:0007669"/>
    <property type="project" value="TreeGrafter"/>
</dbReference>
<dbReference type="Proteomes" id="UP000537775">
    <property type="component" value="Unassembled WGS sequence"/>
</dbReference>
<dbReference type="InterPro" id="IPR002347">
    <property type="entry name" value="SDR_fam"/>
</dbReference>
<dbReference type="PANTHER" id="PTHR42760:SF133">
    <property type="entry name" value="3-OXOACYL-[ACYL-CARRIER-PROTEIN] REDUCTASE"/>
    <property type="match status" value="1"/>
</dbReference>
<proteinExistence type="inferred from homology"/>
<evidence type="ECO:0000313" key="3">
    <source>
        <dbReference type="EMBL" id="MBB6390593.1"/>
    </source>
</evidence>
<dbReference type="Pfam" id="PF13561">
    <property type="entry name" value="adh_short_C2"/>
    <property type="match status" value="1"/>
</dbReference>
<organism evidence="3 4">
    <name type="scientific">Microbacterium thalassium</name>
    <dbReference type="NCBI Taxonomy" id="362649"/>
    <lineage>
        <taxon>Bacteria</taxon>
        <taxon>Bacillati</taxon>
        <taxon>Actinomycetota</taxon>
        <taxon>Actinomycetes</taxon>
        <taxon>Micrococcales</taxon>
        <taxon>Microbacteriaceae</taxon>
        <taxon>Microbacterium</taxon>
    </lineage>
</organism>
<keyword evidence="2" id="KW-0560">Oxidoreductase</keyword>
<comment type="similarity">
    <text evidence="1">Belongs to the short-chain dehydrogenases/reductases (SDR) family.</text>
</comment>
<evidence type="ECO:0000256" key="2">
    <source>
        <dbReference type="ARBA" id="ARBA00023002"/>
    </source>
</evidence>
<accession>A0A7X0FN81</accession>
<dbReference type="EMBL" id="JACHML010000001">
    <property type="protein sequence ID" value="MBB6390593.1"/>
    <property type="molecule type" value="Genomic_DNA"/>
</dbReference>
<gene>
    <name evidence="3" type="ORF">HD594_000906</name>
</gene>
<dbReference type="InterPro" id="IPR036291">
    <property type="entry name" value="NAD(P)-bd_dom_sf"/>
</dbReference>
<protein>
    <submittedName>
        <fullName evidence="3">NAD(P)-dependent dehydrogenase (Short-subunit alcohol dehydrogenase family)</fullName>
    </submittedName>
</protein>
<keyword evidence="4" id="KW-1185">Reference proteome</keyword>
<name>A0A7X0FN81_9MICO</name>
<reference evidence="3 4" key="1">
    <citation type="submission" date="2020-08" db="EMBL/GenBank/DDBJ databases">
        <title>Sequencing the genomes of 1000 actinobacteria strains.</title>
        <authorList>
            <person name="Klenk H.-P."/>
        </authorList>
    </citation>
    <scope>NUCLEOTIDE SEQUENCE [LARGE SCALE GENOMIC DNA]</scope>
    <source>
        <strain evidence="3 4">DSM 12511</strain>
    </source>
</reference>
<dbReference type="NCBIfam" id="NF009386">
    <property type="entry name" value="PRK12745.1"/>
    <property type="match status" value="1"/>
</dbReference>
<dbReference type="RefSeq" id="WP_184749825.1">
    <property type="nucleotide sequence ID" value="NZ_BAAAJR010000003.1"/>
</dbReference>
<dbReference type="GO" id="GO:0016616">
    <property type="term" value="F:oxidoreductase activity, acting on the CH-OH group of donors, NAD or NADP as acceptor"/>
    <property type="evidence" value="ECO:0007669"/>
    <property type="project" value="TreeGrafter"/>
</dbReference>
<dbReference type="Gene3D" id="3.40.50.720">
    <property type="entry name" value="NAD(P)-binding Rossmann-like Domain"/>
    <property type="match status" value="1"/>
</dbReference>
<sequence length="261" mass="27578">MVQREVDAVRPVALVTGARQGLGRATAVRLAADGFDVVAADIADVDDTVAAIRAAGGGAHGVRADIADVDAIGSVVTGAWAAFGRIDCLVNNAGLASRPLTDILDITPEMYDRVVAVNQRGTFFLTQEVARRMVAAASSDHHRSIITVSSIASRMVNLERSPYHLSKAALSMLNELFAVRLAEHGIAAYEVRPGYMRTDMTASAVPQKLDDVIRAGRVPARRWGTPEDVAATVSTLASGSLPFSTGQAVWVDGGLHIHRAD</sequence>
<dbReference type="SUPFAM" id="SSF51735">
    <property type="entry name" value="NAD(P)-binding Rossmann-fold domains"/>
    <property type="match status" value="1"/>
</dbReference>
<evidence type="ECO:0000256" key="1">
    <source>
        <dbReference type="ARBA" id="ARBA00006484"/>
    </source>
</evidence>
<dbReference type="PRINTS" id="PR00080">
    <property type="entry name" value="SDRFAMILY"/>
</dbReference>
<dbReference type="FunFam" id="3.40.50.720:FF:000084">
    <property type="entry name" value="Short-chain dehydrogenase reductase"/>
    <property type="match status" value="1"/>
</dbReference>
<dbReference type="PRINTS" id="PR00081">
    <property type="entry name" value="GDHRDH"/>
</dbReference>
<evidence type="ECO:0000313" key="4">
    <source>
        <dbReference type="Proteomes" id="UP000537775"/>
    </source>
</evidence>
<dbReference type="GO" id="GO:0006633">
    <property type="term" value="P:fatty acid biosynthetic process"/>
    <property type="evidence" value="ECO:0007669"/>
    <property type="project" value="TreeGrafter"/>
</dbReference>